<organism evidence="9 10">
    <name type="scientific">Ramlibacter aurantiacus</name>
    <dbReference type="NCBI Taxonomy" id="2801330"/>
    <lineage>
        <taxon>Bacteria</taxon>
        <taxon>Pseudomonadati</taxon>
        <taxon>Pseudomonadota</taxon>
        <taxon>Betaproteobacteria</taxon>
        <taxon>Burkholderiales</taxon>
        <taxon>Comamonadaceae</taxon>
        <taxon>Ramlibacter</taxon>
    </lineage>
</organism>
<evidence type="ECO:0000256" key="8">
    <source>
        <dbReference type="RuleBase" id="RU365092"/>
    </source>
</evidence>
<evidence type="ECO:0000256" key="5">
    <source>
        <dbReference type="ARBA" id="ARBA00022692"/>
    </source>
</evidence>
<feature type="transmembrane region" description="Helical" evidence="8">
    <location>
        <begin position="476"/>
        <end position="495"/>
    </location>
</feature>
<keyword evidence="10" id="KW-1185">Reference proteome</keyword>
<feature type="transmembrane region" description="Helical" evidence="8">
    <location>
        <begin position="395"/>
        <end position="418"/>
    </location>
</feature>
<feature type="transmembrane region" description="Helical" evidence="8">
    <location>
        <begin position="241"/>
        <end position="258"/>
    </location>
</feature>
<proteinExistence type="inferred from homology"/>
<dbReference type="GO" id="GO:0015129">
    <property type="term" value="F:lactate transmembrane transporter activity"/>
    <property type="evidence" value="ECO:0007669"/>
    <property type="project" value="UniProtKB-UniRule"/>
</dbReference>
<sequence>MDGVQAALAASPIALVLLLMVVGRWSAARAGAAGLAAAALLAPTLFDLGDGLPGGTVAGFAGVLAEGLFTSMTILWILWPALALYEVQRESGALDTIRNGLRGLSERSGIQVLLVGWFLSLFLEGAAGFGTPVALTAPLLVGLGVAPVQAVVLSLLGHAVGVSFGALGTPVLAQVALTGLDPMALAWRAALLHTLLGGLMMFFFHRAQPAGGEPAWAAVAAAAFLLPSLALAWLLGPELPTLGSALVGGVFFALLVRRQAPPRNAASGAPALLRALWPYLLLVLLVIATRALPGVSSALGSIALEWRWHERFSGRMAWLVHPGTLLFIALVLGARLQGAGLRALHGPLGRSARRLVPVTAALVAMLCLSRLMVHAGMIDAIQAAAVRGVGHWWPLVAPAVGALGSFVTGSATASNVLFTSLQAQTAQALGLSTVTIVAAQNFGAGVGNIVCPHNIVAGAATVGLAGQEGQVLRRTLLPCLAYLLLGGALLMAWTAGG</sequence>
<keyword evidence="4" id="KW-1003">Cell membrane</keyword>
<dbReference type="PANTHER" id="PTHR30003">
    <property type="entry name" value="L-LACTATE PERMEASE"/>
    <property type="match status" value="1"/>
</dbReference>
<feature type="transmembrane region" description="Helical" evidence="8">
    <location>
        <begin position="108"/>
        <end position="127"/>
    </location>
</feature>
<dbReference type="EMBL" id="JAEQNA010000001">
    <property type="protein sequence ID" value="MBL0420202.1"/>
    <property type="molecule type" value="Genomic_DNA"/>
</dbReference>
<dbReference type="GO" id="GO:0005886">
    <property type="term" value="C:plasma membrane"/>
    <property type="evidence" value="ECO:0007669"/>
    <property type="project" value="UniProtKB-SubCell"/>
</dbReference>
<dbReference type="RefSeq" id="WP_201683188.1">
    <property type="nucleotide sequence ID" value="NZ_JAEQNA010000001.1"/>
</dbReference>
<dbReference type="InterPro" id="IPR003804">
    <property type="entry name" value="Lactate_perm"/>
</dbReference>
<keyword evidence="5 8" id="KW-0812">Transmembrane</keyword>
<evidence type="ECO:0000256" key="1">
    <source>
        <dbReference type="ARBA" id="ARBA00004651"/>
    </source>
</evidence>
<feature type="transmembrane region" description="Helical" evidence="8">
    <location>
        <begin position="6"/>
        <end position="23"/>
    </location>
</feature>
<keyword evidence="8" id="KW-0997">Cell inner membrane</keyword>
<evidence type="ECO:0000256" key="6">
    <source>
        <dbReference type="ARBA" id="ARBA00022989"/>
    </source>
</evidence>
<dbReference type="PANTHER" id="PTHR30003:SF0">
    <property type="entry name" value="GLYCOLATE PERMEASE GLCA-RELATED"/>
    <property type="match status" value="1"/>
</dbReference>
<comment type="similarity">
    <text evidence="2 8">Belongs to the lactate permease family.</text>
</comment>
<feature type="transmembrane region" description="Helical" evidence="8">
    <location>
        <begin position="316"/>
        <end position="334"/>
    </location>
</feature>
<evidence type="ECO:0000313" key="10">
    <source>
        <dbReference type="Proteomes" id="UP000613011"/>
    </source>
</evidence>
<comment type="subcellular location">
    <subcellularLocation>
        <location evidence="8">Cell inner membrane</location>
        <topology evidence="8">Multi-pass membrane protein</topology>
    </subcellularLocation>
    <subcellularLocation>
        <location evidence="1">Cell membrane</location>
        <topology evidence="1">Multi-pass membrane protein</topology>
    </subcellularLocation>
</comment>
<feature type="transmembrane region" description="Helical" evidence="8">
    <location>
        <begin position="68"/>
        <end position="87"/>
    </location>
</feature>
<dbReference type="GO" id="GO:0015295">
    <property type="term" value="F:solute:proton symporter activity"/>
    <property type="evidence" value="ECO:0007669"/>
    <property type="project" value="TreeGrafter"/>
</dbReference>
<accession>A0A937D4C8</accession>
<feature type="transmembrane region" description="Helical" evidence="8">
    <location>
        <begin position="30"/>
        <end position="48"/>
    </location>
</feature>
<evidence type="ECO:0000256" key="4">
    <source>
        <dbReference type="ARBA" id="ARBA00022475"/>
    </source>
</evidence>
<evidence type="ECO:0000313" key="9">
    <source>
        <dbReference type="EMBL" id="MBL0420202.1"/>
    </source>
</evidence>
<protein>
    <recommendedName>
        <fullName evidence="8">L-lactate permease</fullName>
    </recommendedName>
</protein>
<feature type="transmembrane region" description="Helical" evidence="8">
    <location>
        <begin position="185"/>
        <end position="204"/>
    </location>
</feature>
<evidence type="ECO:0000256" key="7">
    <source>
        <dbReference type="ARBA" id="ARBA00023136"/>
    </source>
</evidence>
<evidence type="ECO:0000256" key="2">
    <source>
        <dbReference type="ARBA" id="ARBA00010100"/>
    </source>
</evidence>
<reference evidence="9" key="1">
    <citation type="submission" date="2021-01" db="EMBL/GenBank/DDBJ databases">
        <title>Ramlibacter sp. strain AW1 16S ribosomal RNA gene Genome sequencing and assembly.</title>
        <authorList>
            <person name="Kang M."/>
        </authorList>
    </citation>
    <scope>NUCLEOTIDE SEQUENCE</scope>
    <source>
        <strain evidence="9">AW1</strain>
    </source>
</reference>
<feature type="transmembrane region" description="Helical" evidence="8">
    <location>
        <begin position="160"/>
        <end position="179"/>
    </location>
</feature>
<feature type="transmembrane region" description="Helical" evidence="8">
    <location>
        <begin position="279"/>
        <end position="304"/>
    </location>
</feature>
<dbReference type="AlphaFoldDB" id="A0A937D4C8"/>
<feature type="transmembrane region" description="Helical" evidence="8">
    <location>
        <begin position="216"/>
        <end position="235"/>
    </location>
</feature>
<comment type="caution">
    <text evidence="9">The sequence shown here is derived from an EMBL/GenBank/DDBJ whole genome shotgun (WGS) entry which is preliminary data.</text>
</comment>
<keyword evidence="7 8" id="KW-0472">Membrane</keyword>
<gene>
    <name evidence="9" type="ORF">JI739_07560</name>
</gene>
<keyword evidence="3 8" id="KW-0813">Transport</keyword>
<feature type="transmembrane region" description="Helical" evidence="8">
    <location>
        <begin position="355"/>
        <end position="375"/>
    </location>
</feature>
<evidence type="ECO:0000256" key="3">
    <source>
        <dbReference type="ARBA" id="ARBA00022448"/>
    </source>
</evidence>
<dbReference type="Proteomes" id="UP000613011">
    <property type="component" value="Unassembled WGS sequence"/>
</dbReference>
<name>A0A937D4C8_9BURK</name>
<keyword evidence="6 8" id="KW-1133">Transmembrane helix</keyword>
<dbReference type="Pfam" id="PF02652">
    <property type="entry name" value="Lactate_perm"/>
    <property type="match status" value="1"/>
</dbReference>
<comment type="function">
    <text evidence="8">Uptake of L-lactate across the membrane. Can also transport D-lactate and glycolate.</text>
</comment>